<dbReference type="KEGG" id="crx:CRECT_1624"/>
<organism evidence="2 3">
    <name type="scientific">Campylobacter rectus</name>
    <name type="common">Wolinella recta</name>
    <dbReference type="NCBI Taxonomy" id="203"/>
    <lineage>
        <taxon>Bacteria</taxon>
        <taxon>Pseudomonadati</taxon>
        <taxon>Campylobacterota</taxon>
        <taxon>Epsilonproteobacteria</taxon>
        <taxon>Campylobacterales</taxon>
        <taxon>Campylobacteraceae</taxon>
        <taxon>Campylobacter</taxon>
    </lineage>
</organism>
<evidence type="ECO:0000313" key="3">
    <source>
        <dbReference type="Proteomes" id="UP000502377"/>
    </source>
</evidence>
<dbReference type="PANTHER" id="PTHR35812:SF1">
    <property type="entry name" value="LIPOPROTEIN"/>
    <property type="match status" value="1"/>
</dbReference>
<name>A0A6G5QNQ7_CAMRE</name>
<dbReference type="InterPro" id="IPR011460">
    <property type="entry name" value="Lcl_C"/>
</dbReference>
<dbReference type="EMBL" id="CP012543">
    <property type="protein sequence ID" value="QCD47259.1"/>
    <property type="molecule type" value="Genomic_DNA"/>
</dbReference>
<dbReference type="Pfam" id="PF07603">
    <property type="entry name" value="Lcl_C"/>
    <property type="match status" value="2"/>
</dbReference>
<accession>A0A6G5QNQ7</accession>
<evidence type="ECO:0000313" key="2">
    <source>
        <dbReference type="EMBL" id="QCD47259.1"/>
    </source>
</evidence>
<evidence type="ECO:0000259" key="1">
    <source>
        <dbReference type="Pfam" id="PF07603"/>
    </source>
</evidence>
<dbReference type="PANTHER" id="PTHR35812">
    <property type="entry name" value="LIPOPROTEIN"/>
    <property type="match status" value="1"/>
</dbReference>
<feature type="domain" description="Lcl C-terminal" evidence="1">
    <location>
        <begin position="204"/>
        <end position="316"/>
    </location>
</feature>
<protein>
    <submittedName>
        <fullName evidence="2">Putative DUF1566 domain protein</fullName>
    </submittedName>
</protein>
<feature type="domain" description="Lcl C-terminal" evidence="1">
    <location>
        <begin position="42"/>
        <end position="146"/>
    </location>
</feature>
<dbReference type="AlphaFoldDB" id="A0A6G5QNQ7"/>
<dbReference type="Proteomes" id="UP000502377">
    <property type="component" value="Chromosome"/>
</dbReference>
<sequence>MNKFFITLTLFCVALNAEALKTFCDKNDAENIVICEEVKLGKLEWQDGAEIFQGTWDEAGRYCEDLNLAGRSDWRLPTRSELLSITADSENKLTTNEAFKNAKSAYYWSSVKNSADSSNAWAVSFKGSEGAWGVKLTNRYYVRCVRVVKSPQAGQNMRPKSNEPKVLDDILKVISNLAEPKIVSSDYILLEHNNFIRRNDVKEVVIDTAYRLMWQDGAEIFKGTLDEAKQYCKDLNFAGFSDWKLPSRKELISITDGRYYSSRSINPVFKNFETGLYWSNTKHAEYPSIMLLISFDLFGGVGWAGENADCFARCVREY</sequence>
<proteinExistence type="predicted"/>
<reference evidence="2 3" key="1">
    <citation type="submission" date="2016-07" db="EMBL/GenBank/DDBJ databases">
        <title>Comparative genomics of the Campylobacter concisus group.</title>
        <authorList>
            <person name="Miller W.G."/>
            <person name="Yee E."/>
            <person name="Chapman M.H."/>
            <person name="Huynh S."/>
            <person name="Bono J.L."/>
            <person name="On S.L.W."/>
            <person name="StLeger J."/>
            <person name="Foster G."/>
            <person name="Parker C.T."/>
        </authorList>
    </citation>
    <scope>NUCLEOTIDE SEQUENCE [LARGE SCALE GENOMIC DNA]</scope>
    <source>
        <strain evidence="2 3">ATCC 33238</strain>
    </source>
</reference>
<gene>
    <name evidence="2" type="ORF">CRECT_1624</name>
</gene>
<dbReference type="RefSeq" id="WP_004319617.1">
    <property type="nucleotide sequence ID" value="NZ_CP012543.1"/>
</dbReference>